<dbReference type="Proteomes" id="UP000829720">
    <property type="component" value="Unassembled WGS sequence"/>
</dbReference>
<dbReference type="PANTHER" id="PTHR18949">
    <property type="entry name" value="CALDESMON"/>
    <property type="match status" value="1"/>
</dbReference>
<reference evidence="2" key="1">
    <citation type="submission" date="2021-01" db="EMBL/GenBank/DDBJ databases">
        <authorList>
            <person name="Zahm M."/>
            <person name="Roques C."/>
            <person name="Cabau C."/>
            <person name="Klopp C."/>
            <person name="Donnadieu C."/>
            <person name="Jouanno E."/>
            <person name="Lampietro C."/>
            <person name="Louis A."/>
            <person name="Herpin A."/>
            <person name="Echchiki A."/>
            <person name="Berthelot C."/>
            <person name="Parey E."/>
            <person name="Roest-Crollius H."/>
            <person name="Braasch I."/>
            <person name="Postlethwait J."/>
            <person name="Bobe J."/>
            <person name="Montfort J."/>
            <person name="Bouchez O."/>
            <person name="Begum T."/>
            <person name="Mejri S."/>
            <person name="Adams A."/>
            <person name="Chen W.-J."/>
            <person name="Guiguen Y."/>
        </authorList>
    </citation>
    <scope>NUCLEOTIDE SEQUENCE</scope>
    <source>
        <tissue evidence="2">Blood</tissue>
    </source>
</reference>
<dbReference type="EMBL" id="JAERUA010000001">
    <property type="protein sequence ID" value="KAI1903963.1"/>
    <property type="molecule type" value="Genomic_DNA"/>
</dbReference>
<comment type="caution">
    <text evidence="2">The sequence shown here is derived from an EMBL/GenBank/DDBJ whole genome shotgun (WGS) entry which is preliminary data.</text>
</comment>
<dbReference type="PANTHER" id="PTHR18949:SF1">
    <property type="entry name" value="LYMPHOCYTE-SPECIFIC PROTEIN 1"/>
    <property type="match status" value="1"/>
</dbReference>
<evidence type="ECO:0000313" key="3">
    <source>
        <dbReference type="Proteomes" id="UP000829720"/>
    </source>
</evidence>
<dbReference type="OrthoDB" id="8965070at2759"/>
<evidence type="ECO:0000256" key="1">
    <source>
        <dbReference type="SAM" id="MobiDB-lite"/>
    </source>
</evidence>
<feature type="region of interest" description="Disordered" evidence="1">
    <location>
        <begin position="31"/>
        <end position="66"/>
    </location>
</feature>
<protein>
    <submittedName>
        <fullName evidence="2">Uncharacterized protein</fullName>
    </submittedName>
</protein>
<sequence>MSSGALLRRNSSKQGLQNLLRVTAQRSIEDAEEIERERRRRAREAFRSSASLSSSGGSPQDSGSVAEDGLRAPSCLYILHCSELKNVYYRASLECSAPLGLTTATPNPPSSLRRKGLGPAPSSQSQNSY</sequence>
<name>A0A8T3E426_9TELE</name>
<gene>
    <name evidence="2" type="ORF">AGOR_G00000810</name>
</gene>
<evidence type="ECO:0000313" key="2">
    <source>
        <dbReference type="EMBL" id="KAI1903963.1"/>
    </source>
</evidence>
<feature type="compositionally biased region" description="Low complexity" evidence="1">
    <location>
        <begin position="47"/>
        <end position="58"/>
    </location>
</feature>
<keyword evidence="3" id="KW-1185">Reference proteome</keyword>
<dbReference type="AlphaFoldDB" id="A0A8T3E426"/>
<proteinExistence type="predicted"/>
<organism evidence="2 3">
    <name type="scientific">Albula goreensis</name>
    <dbReference type="NCBI Taxonomy" id="1534307"/>
    <lineage>
        <taxon>Eukaryota</taxon>
        <taxon>Metazoa</taxon>
        <taxon>Chordata</taxon>
        <taxon>Craniata</taxon>
        <taxon>Vertebrata</taxon>
        <taxon>Euteleostomi</taxon>
        <taxon>Actinopterygii</taxon>
        <taxon>Neopterygii</taxon>
        <taxon>Teleostei</taxon>
        <taxon>Albuliformes</taxon>
        <taxon>Albulidae</taxon>
        <taxon>Albula</taxon>
    </lineage>
</organism>
<feature type="region of interest" description="Disordered" evidence="1">
    <location>
        <begin position="99"/>
        <end position="129"/>
    </location>
</feature>
<accession>A0A8T3E426</accession>